<evidence type="ECO:0000256" key="1">
    <source>
        <dbReference type="SAM" id="Phobius"/>
    </source>
</evidence>
<keyword evidence="1" id="KW-1133">Transmembrane helix</keyword>
<feature type="transmembrane region" description="Helical" evidence="1">
    <location>
        <begin position="382"/>
        <end position="402"/>
    </location>
</feature>
<keyword evidence="3" id="KW-1185">Reference proteome</keyword>
<evidence type="ECO:0008006" key="4">
    <source>
        <dbReference type="Google" id="ProtNLM"/>
    </source>
</evidence>
<feature type="transmembrane region" description="Helical" evidence="1">
    <location>
        <begin position="82"/>
        <end position="101"/>
    </location>
</feature>
<feature type="transmembrane region" description="Helical" evidence="1">
    <location>
        <begin position="106"/>
        <end position="123"/>
    </location>
</feature>
<accession>A0A7K0EP27</accession>
<protein>
    <recommendedName>
        <fullName evidence="4">Glycosyltransferase RgtA/B/C/D-like domain-containing protein</fullName>
    </recommendedName>
</protein>
<dbReference type="Proteomes" id="UP000441754">
    <property type="component" value="Unassembled WGS sequence"/>
</dbReference>
<name>A0A7K0EP27_9BACT</name>
<dbReference type="RefSeq" id="WP_154176897.1">
    <property type="nucleotide sequence ID" value="NZ_WJXZ01000012.1"/>
</dbReference>
<dbReference type="EMBL" id="WJXZ01000012">
    <property type="protein sequence ID" value="MRS63549.1"/>
    <property type="molecule type" value="Genomic_DNA"/>
</dbReference>
<sequence>MKNRLAWLLTGILLLIISGLALTHNLPWRYDVTFGDEMTYLASGLTYTFPPDPYLAQWGSFYAAWLRFLQVFAPDTLDLFYLNWRLLIILTGALLFLYLYLRKSGFAVSLFCALCFQFSTMSVQLDPRISAFTLCLMLAGLCVVQAREWSARNVLLITAVTALVCAYVRPEFYISMLLAAGLAAGTFFIPGLRGKNRSLSAFSGLLGVAALVVVFFFLFGNPLAQGEKGSNRSFDAFVQHFSINYNTWNNRPIDIPIVEQFKLISDVFGKDVKSMSDAFRAHPDLVLRHFWTNIVNTTKAEFRVLGSVIFETPLMHLTSPYRKWILGGFLVVIVFGLVDLPGTFRQFTGKRIKLTSKELALLILLFPSMASVVLVFPRSHYLYFHAIGLITVFAYLLGSIKLRVVQSPVWLGGLAGLMLIWVVFQTVQQQKETRPTPVADNIRFIRSLSINGTVTSLEREWYRIFLYGREQKPRWIRVEMYQPNTDFGRFLNEQNVNFILMTRDMQTYFSQDSGFTTFLNSAESGAFRRLKAPEPGSYLLIRPELLPKDSRVSWLPNP</sequence>
<gene>
    <name evidence="2" type="ORF">GJJ30_19765</name>
</gene>
<dbReference type="AlphaFoldDB" id="A0A7K0EP27"/>
<feature type="transmembrane region" description="Helical" evidence="1">
    <location>
        <begin position="359"/>
        <end position="376"/>
    </location>
</feature>
<feature type="transmembrane region" description="Helical" evidence="1">
    <location>
        <begin position="321"/>
        <end position="338"/>
    </location>
</feature>
<organism evidence="2 3">
    <name type="scientific">Larkinella terrae</name>
    <dbReference type="NCBI Taxonomy" id="2025311"/>
    <lineage>
        <taxon>Bacteria</taxon>
        <taxon>Pseudomonadati</taxon>
        <taxon>Bacteroidota</taxon>
        <taxon>Cytophagia</taxon>
        <taxon>Cytophagales</taxon>
        <taxon>Spirosomataceae</taxon>
        <taxon>Larkinella</taxon>
    </lineage>
</organism>
<keyword evidence="1" id="KW-0812">Transmembrane</keyword>
<proteinExistence type="predicted"/>
<evidence type="ECO:0000313" key="2">
    <source>
        <dbReference type="EMBL" id="MRS63549.1"/>
    </source>
</evidence>
<comment type="caution">
    <text evidence="2">The sequence shown here is derived from an EMBL/GenBank/DDBJ whole genome shotgun (WGS) entry which is preliminary data.</text>
</comment>
<feature type="transmembrane region" description="Helical" evidence="1">
    <location>
        <begin position="129"/>
        <end position="146"/>
    </location>
</feature>
<dbReference type="OrthoDB" id="907178at2"/>
<feature type="transmembrane region" description="Helical" evidence="1">
    <location>
        <begin position="199"/>
        <end position="219"/>
    </location>
</feature>
<keyword evidence="1" id="KW-0472">Membrane</keyword>
<evidence type="ECO:0000313" key="3">
    <source>
        <dbReference type="Proteomes" id="UP000441754"/>
    </source>
</evidence>
<feature type="transmembrane region" description="Helical" evidence="1">
    <location>
        <begin position="175"/>
        <end position="192"/>
    </location>
</feature>
<reference evidence="2 3" key="1">
    <citation type="journal article" date="2018" name="Antonie Van Leeuwenhoek">
        <title>Larkinella terrae sp. nov., isolated from soil on Jeju Island, South Korea.</title>
        <authorList>
            <person name="Ten L.N."/>
            <person name="Jeon J."/>
            <person name="Park S.J."/>
            <person name="Park S."/>
            <person name="Lee S.Y."/>
            <person name="Kim M.K."/>
            <person name="Jung H.Y."/>
        </authorList>
    </citation>
    <scope>NUCLEOTIDE SEQUENCE [LARGE SCALE GENOMIC DNA]</scope>
    <source>
        <strain evidence="2 3">KCTC 52001</strain>
    </source>
</reference>
<feature type="transmembrane region" description="Helical" evidence="1">
    <location>
        <begin position="409"/>
        <end position="427"/>
    </location>
</feature>